<feature type="compositionally biased region" description="Polar residues" evidence="2">
    <location>
        <begin position="163"/>
        <end position="172"/>
    </location>
</feature>
<organism evidence="4 5">
    <name type="scientific">Anaeramoeba flamelloides</name>
    <dbReference type="NCBI Taxonomy" id="1746091"/>
    <lineage>
        <taxon>Eukaryota</taxon>
        <taxon>Metamonada</taxon>
        <taxon>Anaeramoebidae</taxon>
        <taxon>Anaeramoeba</taxon>
    </lineage>
</organism>
<feature type="coiled-coil region" evidence="1">
    <location>
        <begin position="81"/>
        <end position="108"/>
    </location>
</feature>
<feature type="compositionally biased region" description="Basic residues" evidence="2">
    <location>
        <begin position="574"/>
        <end position="585"/>
    </location>
</feature>
<dbReference type="InterPro" id="IPR006869">
    <property type="entry name" value="DUF547"/>
</dbReference>
<protein>
    <submittedName>
        <fullName evidence="4">Electron carrier/ protein disulfide oxidoreductase</fullName>
    </submittedName>
</protein>
<feature type="domain" description="RGS" evidence="3">
    <location>
        <begin position="722"/>
        <end position="837"/>
    </location>
</feature>
<dbReference type="CDD" id="cd07440">
    <property type="entry name" value="RGS"/>
    <property type="match status" value="1"/>
</dbReference>
<feature type="compositionally biased region" description="Basic and acidic residues" evidence="2">
    <location>
        <begin position="586"/>
        <end position="599"/>
    </location>
</feature>
<dbReference type="Pfam" id="PF04784">
    <property type="entry name" value="DUF547"/>
    <property type="match status" value="1"/>
</dbReference>
<dbReference type="Pfam" id="PF00615">
    <property type="entry name" value="RGS"/>
    <property type="match status" value="1"/>
</dbReference>
<proteinExistence type="predicted"/>
<keyword evidence="1" id="KW-0175">Coiled coil</keyword>
<evidence type="ECO:0000256" key="2">
    <source>
        <dbReference type="SAM" id="MobiDB-lite"/>
    </source>
</evidence>
<dbReference type="EMBL" id="JANTQA010000032">
    <property type="protein sequence ID" value="KAJ3439031.1"/>
    <property type="molecule type" value="Genomic_DNA"/>
</dbReference>
<dbReference type="InterPro" id="IPR044926">
    <property type="entry name" value="RGS_subdomain_2"/>
</dbReference>
<feature type="compositionally biased region" description="Low complexity" evidence="2">
    <location>
        <begin position="135"/>
        <end position="148"/>
    </location>
</feature>
<accession>A0AAV7ZDM1</accession>
<reference evidence="4" key="1">
    <citation type="submission" date="2022-08" db="EMBL/GenBank/DDBJ databases">
        <title>Novel sulphate-reducing endosymbionts in the free-living metamonad Anaeramoeba.</title>
        <authorList>
            <person name="Jerlstrom-Hultqvist J."/>
            <person name="Cepicka I."/>
            <person name="Gallot-Lavallee L."/>
            <person name="Salas-Leiva D."/>
            <person name="Curtis B.A."/>
            <person name="Zahonova K."/>
            <person name="Pipaliya S."/>
            <person name="Dacks J."/>
            <person name="Roger A.J."/>
        </authorList>
    </citation>
    <scope>NUCLEOTIDE SEQUENCE</scope>
    <source>
        <strain evidence="4">Busselton2</strain>
    </source>
</reference>
<dbReference type="InterPro" id="IPR016137">
    <property type="entry name" value="RGS"/>
</dbReference>
<dbReference type="Gene3D" id="1.10.167.10">
    <property type="entry name" value="Regulator of G-protein Signalling 4, domain 2"/>
    <property type="match status" value="1"/>
</dbReference>
<dbReference type="PANTHER" id="PTHR46361">
    <property type="entry name" value="ELECTRON CARRIER/ PROTEIN DISULFIDE OXIDOREDUCTASE"/>
    <property type="match status" value="1"/>
</dbReference>
<evidence type="ECO:0000259" key="3">
    <source>
        <dbReference type="PROSITE" id="PS50132"/>
    </source>
</evidence>
<dbReference type="PROSITE" id="PS50132">
    <property type="entry name" value="RGS"/>
    <property type="match status" value="1"/>
</dbReference>
<feature type="coiled-coil region" evidence="1">
    <location>
        <begin position="369"/>
        <end position="454"/>
    </location>
</feature>
<sequence>MSQKNLRVKGFLPNLFHISRRRSLPRNLIQSTHTSRCSNDLISLDRLRQQIELFHEHLCDLREKKERLKIHHFSYELPEKLKQLNERLMNQLDEKKSLQTKIAKYKGDQKQYAKKPIIEKKLFQQSEKKSKSSTKKIIQENILKNNNDPDTDPNSDTDRNTDQCTDQDTNSEIVLEINTGNDSEKDQEIDPINKKKWKQKNCYSSKSLDKIQNTKAYQKSGPTNDQKSLLFKTKHIKQAKSSQNLKTIPQRAKELKHTQQKQKKKQKQQTDISNQKKKENYQNGIESNFDNELTIGITDSSKIIEKTNFGIRKNQTFSIETHLKTKLSNKVAHCKKSPRNNSAPDKIEIVRFLHKKKNPQLIHNSKIQVQNEKELSEILNQKLLKLEKERSLNKILQKNRKRLKIQLKKSLAQTKHQYETFIQSTEGKKQLFEYNKHNEELQSIEKRIKKIKFVINHLSNIQTNFLRIKERLRLIQMKSFAQLTEKKHLKLEIKKLQLLNQQKENGKEMENKNINLSNHGNENRNENGNGNRNGNGNENENGNGIKNIQEKKEEKKEREKIKINQNNLAQLNKKNNHNNCPRRQHNNNEKDNSIIKEKNDIDDHPLIKLMNKKKSSKLEKTTFRKFTLNEKITRMGNVTFTLKKIPRSKSVINKYKISQKLDYMRIKSDTIRPKSLSKSTTKTKIDSEMKLKKLSPRTTKKRAVSFCITESEFDKTQFEINSLTQLLTIPMCIAFFQEYLCKEFNQENLMFWQDVKSFKQNCVTQRQITKTAKQIISKYIKPESLFEINIAFQCRMGILNQLKKRDFTIEMFDEAHKIVFDHLNLNSFDKFKYSKYYPICLKYLRKDSTIDLEPGKKICKLVFRKKNNFKKKALNDEKKTFGENKNAYQLGEELLTNILDLINASYCILTNKINFKKISKSIPFRRFVDRSALLKNVKLKKLNRNERICFFLNLFNTLTLHSFIINGIPKDRPSVEKFMKTSIYRINNFFFSLNDIIHGILRGNTHSAHNSPYFFLDMDERKRFSIKPVDPRIHFCTINYNFPSYVTIHRPRTMETSLNKITKSILKPLISTNQKKLFIPKLFNQFELDFGGAKKILNWISKHLVAHENRNKEDIYSVKLTHKHFNNPKITFDSKSSFLRKFCSEKIYQN</sequence>
<feature type="region of interest" description="Disordered" evidence="2">
    <location>
        <begin position="512"/>
        <end position="546"/>
    </location>
</feature>
<dbReference type="SUPFAM" id="SSF48097">
    <property type="entry name" value="Regulator of G-protein signaling, RGS"/>
    <property type="match status" value="1"/>
</dbReference>
<feature type="region of interest" description="Disordered" evidence="2">
    <location>
        <begin position="565"/>
        <end position="599"/>
    </location>
</feature>
<name>A0AAV7ZDM1_9EUKA</name>
<dbReference type="InterPro" id="IPR036305">
    <property type="entry name" value="RGS_sf"/>
</dbReference>
<feature type="region of interest" description="Disordered" evidence="2">
    <location>
        <begin position="123"/>
        <end position="203"/>
    </location>
</feature>
<evidence type="ECO:0000256" key="1">
    <source>
        <dbReference type="SAM" id="Coils"/>
    </source>
</evidence>
<gene>
    <name evidence="4" type="ORF">M0812_15048</name>
</gene>
<dbReference type="Proteomes" id="UP001146793">
    <property type="component" value="Unassembled WGS sequence"/>
</dbReference>
<dbReference type="AlphaFoldDB" id="A0AAV7ZDM1"/>
<evidence type="ECO:0000313" key="4">
    <source>
        <dbReference type="EMBL" id="KAJ3439031.1"/>
    </source>
</evidence>
<dbReference type="SMART" id="SM00315">
    <property type="entry name" value="RGS"/>
    <property type="match status" value="1"/>
</dbReference>
<evidence type="ECO:0000313" key="5">
    <source>
        <dbReference type="Proteomes" id="UP001146793"/>
    </source>
</evidence>
<feature type="region of interest" description="Disordered" evidence="2">
    <location>
        <begin position="253"/>
        <end position="285"/>
    </location>
</feature>
<feature type="compositionally biased region" description="Basic residues" evidence="2">
    <location>
        <begin position="258"/>
        <end position="267"/>
    </location>
</feature>
<dbReference type="PANTHER" id="PTHR46361:SF3">
    <property type="entry name" value="ELECTRON CARRIER_ PROTEIN DISULFIDE OXIDOREDUCTASE"/>
    <property type="match status" value="1"/>
</dbReference>
<feature type="compositionally biased region" description="Low complexity" evidence="2">
    <location>
        <begin position="526"/>
        <end position="546"/>
    </location>
</feature>
<feature type="compositionally biased region" description="Basic and acidic residues" evidence="2">
    <location>
        <begin position="182"/>
        <end position="193"/>
    </location>
</feature>
<comment type="caution">
    <text evidence="4">The sequence shown here is derived from an EMBL/GenBank/DDBJ whole genome shotgun (WGS) entry which is preliminary data.</text>
</comment>